<protein>
    <submittedName>
        <fullName evidence="2">Endonuclease/exonuclease/phosphatase family protein</fullName>
    </submittedName>
</protein>
<dbReference type="RefSeq" id="WP_228848913.1">
    <property type="nucleotide sequence ID" value="NZ_JADCKQ010000007.1"/>
</dbReference>
<dbReference type="GO" id="GO:0016020">
    <property type="term" value="C:membrane"/>
    <property type="evidence" value="ECO:0007669"/>
    <property type="project" value="GOC"/>
</dbReference>
<feature type="domain" description="Endonuclease/exonuclease/phosphatase" evidence="1">
    <location>
        <begin position="6"/>
        <end position="219"/>
    </location>
</feature>
<dbReference type="InterPro" id="IPR036691">
    <property type="entry name" value="Endo/exonu/phosph_ase_sf"/>
</dbReference>
<name>A0A8J7LPU6_9RHOB</name>
<dbReference type="Gene3D" id="3.60.10.10">
    <property type="entry name" value="Endonuclease/exonuclease/phosphatase"/>
    <property type="match status" value="1"/>
</dbReference>
<organism evidence="2 3">
    <name type="scientific">Halocynthiibacter styelae</name>
    <dbReference type="NCBI Taxonomy" id="2761955"/>
    <lineage>
        <taxon>Bacteria</taxon>
        <taxon>Pseudomonadati</taxon>
        <taxon>Pseudomonadota</taxon>
        <taxon>Alphaproteobacteria</taxon>
        <taxon>Rhodobacterales</taxon>
        <taxon>Paracoccaceae</taxon>
        <taxon>Halocynthiibacter</taxon>
    </lineage>
</organism>
<sequence length="236" mass="26070">MTLRIASYNIRKCIGLDRRRDPARTARVINDLSADVVLLQEADKRLGARPAALPRSVIREETGLSVFPEGGGADSLGSHGNSILISENITPQGIHFIDLPGFEPRGALIADLTTPQGDLRICGLHLGLRRRDRQRQMIALQDHLNTLTNRPTILAGDFNEWSRNKGMEPLSDYTILTPGRSFHAARPIAHLDRIAHCNAWHLHSAGVIESPLARRASDHLPIWADFSKAFPQVAPI</sequence>
<evidence type="ECO:0000259" key="1">
    <source>
        <dbReference type="Pfam" id="PF03372"/>
    </source>
</evidence>
<accession>A0A8J7LPU6</accession>
<reference evidence="2" key="1">
    <citation type="submission" date="2020-10" db="EMBL/GenBank/DDBJ databases">
        <title>Paenihalocynthiibacter styelae gen. nov., sp. nov., isolated from stalked sea squirt Styela clava.</title>
        <authorList>
            <person name="Kim Y.-O."/>
            <person name="Yoon J.-H."/>
        </authorList>
    </citation>
    <scope>NUCLEOTIDE SEQUENCE</scope>
    <source>
        <strain evidence="2">MYP1-1</strain>
    </source>
</reference>
<dbReference type="Proteomes" id="UP000640583">
    <property type="component" value="Unassembled WGS sequence"/>
</dbReference>
<dbReference type="PANTHER" id="PTHR14859:SF15">
    <property type="entry name" value="ENDONUCLEASE_EXONUCLEASE_PHOSPHATASE DOMAIN-CONTAINING PROTEIN"/>
    <property type="match status" value="1"/>
</dbReference>
<dbReference type="AlphaFoldDB" id="A0A8J7LPU6"/>
<keyword evidence="2" id="KW-0378">Hydrolase</keyword>
<gene>
    <name evidence="2" type="ORF">H1D41_10800</name>
</gene>
<dbReference type="Pfam" id="PF03372">
    <property type="entry name" value="Exo_endo_phos"/>
    <property type="match status" value="1"/>
</dbReference>
<dbReference type="GO" id="GO:0006506">
    <property type="term" value="P:GPI anchor biosynthetic process"/>
    <property type="evidence" value="ECO:0007669"/>
    <property type="project" value="TreeGrafter"/>
</dbReference>
<evidence type="ECO:0000313" key="3">
    <source>
        <dbReference type="Proteomes" id="UP000640583"/>
    </source>
</evidence>
<keyword evidence="2" id="KW-0255">Endonuclease</keyword>
<keyword evidence="3" id="KW-1185">Reference proteome</keyword>
<comment type="caution">
    <text evidence="2">The sequence shown here is derived from an EMBL/GenBank/DDBJ whole genome shotgun (WGS) entry which is preliminary data.</text>
</comment>
<keyword evidence="2" id="KW-0540">Nuclease</keyword>
<dbReference type="GO" id="GO:0004519">
    <property type="term" value="F:endonuclease activity"/>
    <property type="evidence" value="ECO:0007669"/>
    <property type="project" value="UniProtKB-KW"/>
</dbReference>
<dbReference type="InterPro" id="IPR005135">
    <property type="entry name" value="Endo/exonuclease/phosphatase"/>
</dbReference>
<dbReference type="SUPFAM" id="SSF56219">
    <property type="entry name" value="DNase I-like"/>
    <property type="match status" value="1"/>
</dbReference>
<evidence type="ECO:0000313" key="2">
    <source>
        <dbReference type="EMBL" id="MBI1494126.1"/>
    </source>
</evidence>
<dbReference type="EMBL" id="JADCKQ010000007">
    <property type="protein sequence ID" value="MBI1494126.1"/>
    <property type="molecule type" value="Genomic_DNA"/>
</dbReference>
<proteinExistence type="predicted"/>
<dbReference type="InterPro" id="IPR051916">
    <property type="entry name" value="GPI-anchor_lipid_remodeler"/>
</dbReference>
<dbReference type="PANTHER" id="PTHR14859">
    <property type="entry name" value="CALCOFLUOR WHITE HYPERSENSITIVE PROTEIN PRECURSOR"/>
    <property type="match status" value="1"/>
</dbReference>